<evidence type="ECO:0000313" key="2">
    <source>
        <dbReference type="Proteomes" id="UP000032142"/>
    </source>
</evidence>
<dbReference type="EMBL" id="JRRC01455919">
    <property type="protein sequence ID" value="KHG06595.1"/>
    <property type="molecule type" value="Genomic_DNA"/>
</dbReference>
<evidence type="ECO:0000313" key="1">
    <source>
        <dbReference type="EMBL" id="KHG06595.1"/>
    </source>
</evidence>
<gene>
    <name evidence="1" type="ORF">F383_33820</name>
</gene>
<proteinExistence type="predicted"/>
<comment type="caution">
    <text evidence="1">The sequence shown here is derived from an EMBL/GenBank/DDBJ whole genome shotgun (WGS) entry which is preliminary data.</text>
</comment>
<dbReference type="AlphaFoldDB" id="A0A0B0N0P1"/>
<accession>A0A0B0N0P1</accession>
<organism evidence="1 2">
    <name type="scientific">Gossypium arboreum</name>
    <name type="common">Tree cotton</name>
    <name type="synonym">Gossypium nanking</name>
    <dbReference type="NCBI Taxonomy" id="29729"/>
    <lineage>
        <taxon>Eukaryota</taxon>
        <taxon>Viridiplantae</taxon>
        <taxon>Streptophyta</taxon>
        <taxon>Embryophyta</taxon>
        <taxon>Tracheophyta</taxon>
        <taxon>Spermatophyta</taxon>
        <taxon>Magnoliopsida</taxon>
        <taxon>eudicotyledons</taxon>
        <taxon>Gunneridae</taxon>
        <taxon>Pentapetalae</taxon>
        <taxon>rosids</taxon>
        <taxon>malvids</taxon>
        <taxon>Malvales</taxon>
        <taxon>Malvaceae</taxon>
        <taxon>Malvoideae</taxon>
        <taxon>Gossypium</taxon>
    </lineage>
</organism>
<keyword evidence="2" id="KW-1185">Reference proteome</keyword>
<name>A0A0B0N0P1_GOSAR</name>
<reference evidence="2" key="1">
    <citation type="submission" date="2014-09" db="EMBL/GenBank/DDBJ databases">
        <authorList>
            <person name="Mudge J."/>
            <person name="Ramaraj T."/>
            <person name="Lindquist I.E."/>
            <person name="Bharti A.K."/>
            <person name="Sundararajan A."/>
            <person name="Cameron C.T."/>
            <person name="Woodward J.E."/>
            <person name="May G.D."/>
            <person name="Brubaker C."/>
            <person name="Broadhvest J."/>
            <person name="Wilkins T.A."/>
        </authorList>
    </citation>
    <scope>NUCLEOTIDE SEQUENCE</scope>
    <source>
        <strain evidence="2">cv. AKA8401</strain>
    </source>
</reference>
<dbReference type="Proteomes" id="UP000032142">
    <property type="component" value="Unassembled WGS sequence"/>
</dbReference>
<protein>
    <submittedName>
        <fullName evidence="1">Uncharacterized protein</fullName>
    </submittedName>
</protein>
<sequence length="45" mass="5399">MVLHVNHKLMPTSKTWSYTITQLCRYFLEYLIFNSISHSSFFNSI</sequence>